<evidence type="ECO:0000256" key="1">
    <source>
        <dbReference type="SAM" id="MobiDB-lite"/>
    </source>
</evidence>
<feature type="compositionally biased region" description="Low complexity" evidence="1">
    <location>
        <begin position="325"/>
        <end position="344"/>
    </location>
</feature>
<evidence type="ECO:0000313" key="4">
    <source>
        <dbReference type="Proteomes" id="UP000246702"/>
    </source>
</evidence>
<keyword evidence="2" id="KW-0732">Signal</keyword>
<feature type="region of interest" description="Disordered" evidence="1">
    <location>
        <begin position="90"/>
        <end position="130"/>
    </location>
</feature>
<evidence type="ECO:0000256" key="2">
    <source>
        <dbReference type="SAM" id="SignalP"/>
    </source>
</evidence>
<name>A0A317W1I9_9EURO</name>
<evidence type="ECO:0000313" key="3">
    <source>
        <dbReference type="EMBL" id="PWY80343.1"/>
    </source>
</evidence>
<dbReference type="AlphaFoldDB" id="A0A317W1I9"/>
<evidence type="ECO:0008006" key="5">
    <source>
        <dbReference type="Google" id="ProtNLM"/>
    </source>
</evidence>
<accession>A0A317W1I9</accession>
<dbReference type="EMBL" id="MSFK01000022">
    <property type="protein sequence ID" value="PWY80343.1"/>
    <property type="molecule type" value="Genomic_DNA"/>
</dbReference>
<feature type="signal peptide" evidence="2">
    <location>
        <begin position="1"/>
        <end position="15"/>
    </location>
</feature>
<protein>
    <recommendedName>
        <fullName evidence="5">Extracellular membrane protein CFEM domain-containing protein</fullName>
    </recommendedName>
</protein>
<gene>
    <name evidence="3" type="ORF">BO94DRAFT_587798</name>
</gene>
<dbReference type="OrthoDB" id="4506991at2759"/>
<feature type="region of interest" description="Disordered" evidence="1">
    <location>
        <begin position="325"/>
        <end position="353"/>
    </location>
</feature>
<comment type="caution">
    <text evidence="3">The sequence shown here is derived from an EMBL/GenBank/DDBJ whole genome shotgun (WGS) entry which is preliminary data.</text>
</comment>
<proteinExistence type="predicted"/>
<reference evidence="3 4" key="1">
    <citation type="submission" date="2016-12" db="EMBL/GenBank/DDBJ databases">
        <title>The genomes of Aspergillus section Nigri reveals drivers in fungal speciation.</title>
        <authorList>
            <consortium name="DOE Joint Genome Institute"/>
            <person name="Vesth T.C."/>
            <person name="Nybo J."/>
            <person name="Theobald S."/>
            <person name="Brandl J."/>
            <person name="Frisvad J.C."/>
            <person name="Nielsen K.F."/>
            <person name="Lyhne E.K."/>
            <person name="Kogle M.E."/>
            <person name="Kuo A."/>
            <person name="Riley R."/>
            <person name="Clum A."/>
            <person name="Nolan M."/>
            <person name="Lipzen A."/>
            <person name="Salamov A."/>
            <person name="Henrissat B."/>
            <person name="Wiebenga A."/>
            <person name="De Vries R.P."/>
            <person name="Grigoriev I.V."/>
            <person name="Mortensen U.H."/>
            <person name="Andersen M.R."/>
            <person name="Baker S.E."/>
        </authorList>
    </citation>
    <scope>NUCLEOTIDE SEQUENCE [LARGE SCALE GENOMIC DNA]</scope>
    <source>
        <strain evidence="3 4">CBS 115572</strain>
    </source>
</reference>
<dbReference type="Proteomes" id="UP000246702">
    <property type="component" value="Unassembled WGS sequence"/>
</dbReference>
<keyword evidence="4" id="KW-1185">Reference proteome</keyword>
<feature type="chain" id="PRO_5016415098" description="Extracellular membrane protein CFEM domain-containing protein" evidence="2">
    <location>
        <begin position="16"/>
        <end position="386"/>
    </location>
</feature>
<dbReference type="GeneID" id="37117999"/>
<dbReference type="RefSeq" id="XP_025465202.1">
    <property type="nucleotide sequence ID" value="XM_025615856.1"/>
</dbReference>
<organism evidence="3 4">
    <name type="scientific">Aspergillus sclerotioniger CBS 115572</name>
    <dbReference type="NCBI Taxonomy" id="1450535"/>
    <lineage>
        <taxon>Eukaryota</taxon>
        <taxon>Fungi</taxon>
        <taxon>Dikarya</taxon>
        <taxon>Ascomycota</taxon>
        <taxon>Pezizomycotina</taxon>
        <taxon>Eurotiomycetes</taxon>
        <taxon>Eurotiomycetidae</taxon>
        <taxon>Eurotiales</taxon>
        <taxon>Aspergillaceae</taxon>
        <taxon>Aspergillus</taxon>
        <taxon>Aspergillus subgen. Circumdati</taxon>
    </lineage>
</organism>
<sequence length="386" mass="39603">MHTLLFLSTISLAAATTNKGLGYLQCASSIARTYHNTECTSPSALDCFCNAPFNPDTLDQETLDNCASEGVSPTSIPTYICSDTTVPVPARKGSTPMMRVAGPSNASTNDSLETSDKERSTADTYTTRKSNLRTAPVVNTNTANTDMNDVDDMNMTAEEMRNMDMRRAYAPDPDTEMDTDTTNIEENTDTQEATDTNTEPTTTIPHHHNVHMTDASNANVVYKVFTETRTDCACDLPGYSSPTAPVGVEGTNVNVPATQTGATAATGASTGVVDGVMVTATATATATATDTGAATSSATDEAGGSSSTGLFATLASSSSSSAGSVAGTSSAVGAVPSGVDSLENGGEGDEDDYGVMFTGGAGAVGGRRSVVGMMVVAGLAWGWILS</sequence>